<keyword evidence="1" id="KW-0285">Flavoprotein</keyword>
<dbReference type="InterPro" id="IPR036683">
    <property type="entry name" value="CO_DH_flav_C_dom_sf"/>
</dbReference>
<dbReference type="GO" id="GO:0050660">
    <property type="term" value="F:flavin adenine dinucleotide binding"/>
    <property type="evidence" value="ECO:0007669"/>
    <property type="project" value="InterPro"/>
</dbReference>
<sequence>CLYFRHPDFPCYKKGGRKCYAVGGEHRYDHSVINYGKCVVAHPSDMAPALIALNARAIIATSNAERQVPLKDFFPGPDDYTETVLKPGELLVEVRVPSESSKTHQLFLKHRVRHASDFALASVAMVAEMSGGIAQDIRIVMGGIAPFPYVADRTGEMINGKGLDPKLILEVAEASIDGARPLPRNGYKIDLAKALVKRALESIRK</sequence>
<evidence type="ECO:0000313" key="5">
    <source>
        <dbReference type="EMBL" id="GAG54388.1"/>
    </source>
</evidence>
<protein>
    <recommendedName>
        <fullName evidence="4">CO dehydrogenase flavoprotein C-terminal domain-containing protein</fullName>
    </recommendedName>
</protein>
<keyword evidence="3" id="KW-0560">Oxidoreductase</keyword>
<dbReference type="InterPro" id="IPR016169">
    <property type="entry name" value="FAD-bd_PCMH_sub2"/>
</dbReference>
<name>X0Z1K7_9ZZZZ</name>
<dbReference type="InterPro" id="IPR002346">
    <property type="entry name" value="Mopterin_DH_FAD-bd"/>
</dbReference>
<dbReference type="SUPFAM" id="SSF56176">
    <property type="entry name" value="FAD-binding/transporter-associated domain-like"/>
    <property type="match status" value="1"/>
</dbReference>
<dbReference type="InterPro" id="IPR005107">
    <property type="entry name" value="CO_DH_flav_C"/>
</dbReference>
<dbReference type="Gene3D" id="3.30.465.10">
    <property type="match status" value="1"/>
</dbReference>
<dbReference type="Pfam" id="PF00941">
    <property type="entry name" value="FAD_binding_5"/>
    <property type="match status" value="1"/>
</dbReference>
<dbReference type="EMBL" id="BART01005835">
    <property type="protein sequence ID" value="GAG54388.1"/>
    <property type="molecule type" value="Genomic_DNA"/>
</dbReference>
<dbReference type="Gene3D" id="3.30.390.50">
    <property type="entry name" value="CO dehydrogenase flavoprotein, C-terminal domain"/>
    <property type="match status" value="1"/>
</dbReference>
<accession>X0Z1K7</accession>
<feature type="non-terminal residue" evidence="5">
    <location>
        <position position="1"/>
    </location>
</feature>
<dbReference type="GO" id="GO:0016491">
    <property type="term" value="F:oxidoreductase activity"/>
    <property type="evidence" value="ECO:0007669"/>
    <property type="project" value="UniProtKB-KW"/>
</dbReference>
<dbReference type="SMART" id="SM01092">
    <property type="entry name" value="CO_deh_flav_C"/>
    <property type="match status" value="1"/>
</dbReference>
<feature type="domain" description="CO dehydrogenase flavoprotein C-terminal" evidence="4">
    <location>
        <begin position="105"/>
        <end position="203"/>
    </location>
</feature>
<organism evidence="5">
    <name type="scientific">marine sediment metagenome</name>
    <dbReference type="NCBI Taxonomy" id="412755"/>
    <lineage>
        <taxon>unclassified sequences</taxon>
        <taxon>metagenomes</taxon>
        <taxon>ecological metagenomes</taxon>
    </lineage>
</organism>
<dbReference type="InterPro" id="IPR051312">
    <property type="entry name" value="Diverse_Substr_Oxidored"/>
</dbReference>
<dbReference type="Pfam" id="PF03450">
    <property type="entry name" value="CO_deh_flav_C"/>
    <property type="match status" value="1"/>
</dbReference>
<dbReference type="AlphaFoldDB" id="X0Z1K7"/>
<evidence type="ECO:0000256" key="3">
    <source>
        <dbReference type="ARBA" id="ARBA00023002"/>
    </source>
</evidence>
<evidence type="ECO:0000256" key="2">
    <source>
        <dbReference type="ARBA" id="ARBA00022827"/>
    </source>
</evidence>
<gene>
    <name evidence="5" type="ORF">S01H4_13229</name>
</gene>
<reference evidence="5" key="1">
    <citation type="journal article" date="2014" name="Front. Microbiol.">
        <title>High frequency of phylogenetically diverse reductive dehalogenase-homologous genes in deep subseafloor sedimentary metagenomes.</title>
        <authorList>
            <person name="Kawai M."/>
            <person name="Futagami T."/>
            <person name="Toyoda A."/>
            <person name="Takaki Y."/>
            <person name="Nishi S."/>
            <person name="Hori S."/>
            <person name="Arai W."/>
            <person name="Tsubouchi T."/>
            <person name="Morono Y."/>
            <person name="Uchiyama I."/>
            <person name="Ito T."/>
            <person name="Fujiyama A."/>
            <person name="Inagaki F."/>
            <person name="Takami H."/>
        </authorList>
    </citation>
    <scope>NUCLEOTIDE SEQUENCE</scope>
    <source>
        <strain evidence="5">Expedition CK06-06</strain>
    </source>
</reference>
<comment type="caution">
    <text evidence="5">The sequence shown here is derived from an EMBL/GenBank/DDBJ whole genome shotgun (WGS) entry which is preliminary data.</text>
</comment>
<proteinExistence type="predicted"/>
<dbReference type="InterPro" id="IPR036318">
    <property type="entry name" value="FAD-bd_PCMH-like_sf"/>
</dbReference>
<evidence type="ECO:0000259" key="4">
    <source>
        <dbReference type="SMART" id="SM01092"/>
    </source>
</evidence>
<evidence type="ECO:0000256" key="1">
    <source>
        <dbReference type="ARBA" id="ARBA00022630"/>
    </source>
</evidence>
<dbReference type="SUPFAM" id="SSF55447">
    <property type="entry name" value="CO dehydrogenase flavoprotein C-terminal domain-like"/>
    <property type="match status" value="1"/>
</dbReference>
<dbReference type="PANTHER" id="PTHR42659:SF2">
    <property type="entry name" value="XANTHINE DEHYDROGENASE SUBUNIT C-RELATED"/>
    <property type="match status" value="1"/>
</dbReference>
<keyword evidence="2" id="KW-0274">FAD</keyword>
<dbReference type="PANTHER" id="PTHR42659">
    <property type="entry name" value="XANTHINE DEHYDROGENASE SUBUNIT C-RELATED"/>
    <property type="match status" value="1"/>
</dbReference>